<reference evidence="16" key="1">
    <citation type="submission" date="2017-05" db="EMBL/GenBank/DDBJ databases">
        <title>Dechlorination kinetics govern the competition between two new strains of the genus Sulfurospirillum.</title>
        <authorList>
            <person name="Buttet G.F."/>
            <person name="Murray A.M."/>
            <person name="Goris T."/>
            <person name="Burion M."/>
            <person name="Lin B."/>
            <person name="Rolle M."/>
            <person name="Maillard J."/>
        </authorList>
    </citation>
    <scope>NUCLEOTIDE SEQUENCE [LARGE SCALE GENOMIC DNA]</scope>
    <source>
        <strain evidence="16">SL2-1</strain>
    </source>
</reference>
<dbReference type="FunFam" id="3.40.50.300:FF:000483">
    <property type="entry name" value="Sensor histidine kinase KdpD"/>
    <property type="match status" value="1"/>
</dbReference>
<organism evidence="15 16">
    <name type="scientific">Sulfurospirillum diekertiae</name>
    <dbReference type="NCBI Taxonomy" id="1854492"/>
    <lineage>
        <taxon>Bacteria</taxon>
        <taxon>Pseudomonadati</taxon>
        <taxon>Campylobacterota</taxon>
        <taxon>Epsilonproteobacteria</taxon>
        <taxon>Campylobacterales</taxon>
        <taxon>Sulfurospirillaceae</taxon>
        <taxon>Sulfurospirillum</taxon>
    </lineage>
</organism>
<dbReference type="SUPFAM" id="SSF55874">
    <property type="entry name" value="ATPase domain of HSP90 chaperone/DNA topoisomerase II/histidine kinase"/>
    <property type="match status" value="1"/>
</dbReference>
<dbReference type="GO" id="GO:0005524">
    <property type="term" value="F:ATP binding"/>
    <property type="evidence" value="ECO:0007669"/>
    <property type="project" value="UniProtKB-KW"/>
</dbReference>
<dbReference type="InterPro" id="IPR029016">
    <property type="entry name" value="GAF-like_dom_sf"/>
</dbReference>
<evidence type="ECO:0000313" key="15">
    <source>
        <dbReference type="EMBL" id="ARU49896.1"/>
    </source>
</evidence>
<feature type="transmembrane region" description="Helical" evidence="13">
    <location>
        <begin position="393"/>
        <end position="414"/>
    </location>
</feature>
<dbReference type="InterPro" id="IPR003661">
    <property type="entry name" value="HisK_dim/P_dom"/>
</dbReference>
<keyword evidence="11" id="KW-0902">Two-component regulatory system</keyword>
<dbReference type="AlphaFoldDB" id="A0A1Y0HQT7"/>
<dbReference type="EMBL" id="CP021416">
    <property type="protein sequence ID" value="ARU49896.1"/>
    <property type="molecule type" value="Genomic_DNA"/>
</dbReference>
<dbReference type="InterPro" id="IPR038318">
    <property type="entry name" value="KdpD_sf"/>
</dbReference>
<dbReference type="CDD" id="cd00075">
    <property type="entry name" value="HATPase"/>
    <property type="match status" value="1"/>
</dbReference>
<dbReference type="SUPFAM" id="SSF52402">
    <property type="entry name" value="Adenine nucleotide alpha hydrolases-like"/>
    <property type="match status" value="1"/>
</dbReference>
<dbReference type="InterPro" id="IPR052023">
    <property type="entry name" value="Histidine_kinase_KdpD"/>
</dbReference>
<comment type="subcellular location">
    <subcellularLocation>
        <location evidence="2">Membrane</location>
        <topology evidence="2">Multi-pass membrane protein</topology>
    </subcellularLocation>
</comment>
<dbReference type="Gene3D" id="3.40.50.620">
    <property type="entry name" value="HUPs"/>
    <property type="match status" value="1"/>
</dbReference>
<keyword evidence="7" id="KW-0547">Nucleotide-binding</keyword>
<dbReference type="EC" id="2.7.13.3" evidence="3"/>
<dbReference type="RefSeq" id="WP_087439570.1">
    <property type="nucleotide sequence ID" value="NZ_CP021416.1"/>
</dbReference>
<evidence type="ECO:0000256" key="9">
    <source>
        <dbReference type="ARBA" id="ARBA00022840"/>
    </source>
</evidence>
<evidence type="ECO:0000256" key="6">
    <source>
        <dbReference type="ARBA" id="ARBA00022692"/>
    </source>
</evidence>
<dbReference type="SMART" id="SM00387">
    <property type="entry name" value="HATPase_c"/>
    <property type="match status" value="1"/>
</dbReference>
<gene>
    <name evidence="15" type="ORF">Sdiek1_2748</name>
</gene>
<feature type="transmembrane region" description="Helical" evidence="13">
    <location>
        <begin position="469"/>
        <end position="486"/>
    </location>
</feature>
<feature type="domain" description="Histidine kinase" evidence="14">
    <location>
        <begin position="683"/>
        <end position="897"/>
    </location>
</feature>
<dbReference type="InterPro" id="IPR036097">
    <property type="entry name" value="HisK_dim/P_sf"/>
</dbReference>
<dbReference type="SMART" id="SM00388">
    <property type="entry name" value="HisKA"/>
    <property type="match status" value="1"/>
</dbReference>
<dbReference type="GO" id="GO:0000155">
    <property type="term" value="F:phosphorelay sensor kinase activity"/>
    <property type="evidence" value="ECO:0007669"/>
    <property type="project" value="InterPro"/>
</dbReference>
<dbReference type="Gene3D" id="1.10.287.130">
    <property type="match status" value="1"/>
</dbReference>
<dbReference type="Gene3D" id="3.30.565.10">
    <property type="entry name" value="Histidine kinase-like ATPase, C-terminal domain"/>
    <property type="match status" value="1"/>
</dbReference>
<dbReference type="InterPro" id="IPR003594">
    <property type="entry name" value="HATPase_dom"/>
</dbReference>
<evidence type="ECO:0000256" key="3">
    <source>
        <dbReference type="ARBA" id="ARBA00012438"/>
    </source>
</evidence>
<dbReference type="InterPro" id="IPR014729">
    <property type="entry name" value="Rossmann-like_a/b/a_fold"/>
</dbReference>
<feature type="transmembrane region" description="Helical" evidence="13">
    <location>
        <begin position="420"/>
        <end position="437"/>
    </location>
</feature>
<evidence type="ECO:0000256" key="13">
    <source>
        <dbReference type="SAM" id="Phobius"/>
    </source>
</evidence>
<evidence type="ECO:0000256" key="8">
    <source>
        <dbReference type="ARBA" id="ARBA00022777"/>
    </source>
</evidence>
<dbReference type="Gene3D" id="3.30.450.40">
    <property type="match status" value="1"/>
</dbReference>
<dbReference type="CDD" id="cd00082">
    <property type="entry name" value="HisKA"/>
    <property type="match status" value="1"/>
</dbReference>
<dbReference type="Pfam" id="PF13493">
    <property type="entry name" value="DUF4118"/>
    <property type="match status" value="1"/>
</dbReference>
<evidence type="ECO:0000256" key="2">
    <source>
        <dbReference type="ARBA" id="ARBA00004141"/>
    </source>
</evidence>
<sequence>MNEDVLETSDPVLQEIKNRRETGELTLFFGALAGVGKTYTMLRNAKELLKSGTRVCIGYVEMHGRAETERLTQGIPSIAPKKIVYRGSTLYELDIDAILEAKPDVVLIDELAHSNAPTSRHQKRYQDVLEILDNGIDVYSTMNVQHLESLNDLVLQITGVKVTETVPDSILERVDKIQIIDIPPEKLVERLKEGKIYKLQSVEKALMNFFKLGNINALREIALKQAAGRVSKDVYELYKENKLERWEAVEKVMVCIDGSEFSANLIRYAKRLSSQMNAEWIALYVDDFSTNNREKLAKNIRLAEELGAEVNTVSGQDVGEEILKHARARFVTHIVVAKRKKNFIGKFWRMDIADELLNAGDEFCIISYINKTKEQTLESYVIEEEEKKEEMPLWHSLFGLGLLGIITFGCIVFRNYLELLNVALLILIPVLIVASRGDMKTSMLITFVGVGLFNYFFVPPIYTFVVTDISHLWSFFIFFIVAYLISSQAKKLKLIGEVIREREKRVRRLYKLSRRVTAVSEIKQVIKIAMPLIAESLGKETFFFLRRHVDEMPKLYAHYDPQSPLSSKKHDAMFEKLEAIFISSSEKAVLDWCLDNGKIAGAGTDTFLASDMLYIPIQSRDIVYGALGIKIKQDEMNTEFKMFLDSVTSVMAVSFERISLSEKNSKNAITLAREELKNALYGSISHDLRTPLASILGMVSMLKTDETWLDEKKRVIISQVIFSAKKMERLMNNLLDSARFESHKVVLKKDWCDVADIFSQAAKEFEDILKERNFSIKIEEESGIFKADCVLIERVVVNLLENAIKYSQHGSAITLGFQKEGAWCKIFVLNEDSHISDEDLKMVFEKFFRIKGISDDINGSGLGLFICKKIVEAHGGTIWARNVENSVIFEFNIPIEEE</sequence>
<dbReference type="SUPFAM" id="SSF47384">
    <property type="entry name" value="Homodimeric domain of signal transducing histidine kinase"/>
    <property type="match status" value="1"/>
</dbReference>
<dbReference type="Pfam" id="PF00512">
    <property type="entry name" value="HisKA"/>
    <property type="match status" value="1"/>
</dbReference>
<feature type="transmembrane region" description="Helical" evidence="13">
    <location>
        <begin position="444"/>
        <end position="463"/>
    </location>
</feature>
<name>A0A1Y0HQT7_9BACT</name>
<keyword evidence="8" id="KW-0418">Kinase</keyword>
<dbReference type="KEGG" id="suls:Sdiek1_2748"/>
<dbReference type="PANTHER" id="PTHR45569">
    <property type="entry name" value="SENSOR PROTEIN KDPD"/>
    <property type="match status" value="1"/>
</dbReference>
<proteinExistence type="predicted"/>
<evidence type="ECO:0000256" key="4">
    <source>
        <dbReference type="ARBA" id="ARBA00022553"/>
    </source>
</evidence>
<dbReference type="Pfam" id="PF02702">
    <property type="entry name" value="KdpD"/>
    <property type="match status" value="1"/>
</dbReference>
<dbReference type="GO" id="GO:0005886">
    <property type="term" value="C:plasma membrane"/>
    <property type="evidence" value="ECO:0007669"/>
    <property type="project" value="TreeGrafter"/>
</dbReference>
<dbReference type="Pfam" id="PF02518">
    <property type="entry name" value="HATPase_c"/>
    <property type="match status" value="1"/>
</dbReference>
<evidence type="ECO:0000259" key="14">
    <source>
        <dbReference type="PROSITE" id="PS50109"/>
    </source>
</evidence>
<dbReference type="PRINTS" id="PR00344">
    <property type="entry name" value="BCTRLSENSOR"/>
</dbReference>
<dbReference type="GO" id="GO:0005737">
    <property type="term" value="C:cytoplasm"/>
    <property type="evidence" value="ECO:0007669"/>
    <property type="project" value="UniProtKB-ARBA"/>
</dbReference>
<dbReference type="InterPro" id="IPR004358">
    <property type="entry name" value="Sig_transdc_His_kin-like_C"/>
</dbReference>
<keyword evidence="4" id="KW-0597">Phosphoprotein</keyword>
<dbReference type="InterPro" id="IPR003852">
    <property type="entry name" value="Sig_transdc_His_kinase_KdpD_N"/>
</dbReference>
<dbReference type="InterPro" id="IPR005467">
    <property type="entry name" value="His_kinase_dom"/>
</dbReference>
<accession>A0A1Y0HQT7</accession>
<dbReference type="InterPro" id="IPR027417">
    <property type="entry name" value="P-loop_NTPase"/>
</dbReference>
<dbReference type="SUPFAM" id="SSF52540">
    <property type="entry name" value="P-loop containing nucleoside triphosphate hydrolases"/>
    <property type="match status" value="1"/>
</dbReference>
<dbReference type="Proteomes" id="UP000196005">
    <property type="component" value="Chromosome"/>
</dbReference>
<evidence type="ECO:0000256" key="7">
    <source>
        <dbReference type="ARBA" id="ARBA00022741"/>
    </source>
</evidence>
<protein>
    <recommendedName>
        <fullName evidence="3">histidine kinase</fullName>
        <ecNumber evidence="3">2.7.13.3</ecNumber>
    </recommendedName>
</protein>
<keyword evidence="16" id="KW-1185">Reference proteome</keyword>
<dbReference type="PANTHER" id="PTHR45569:SF1">
    <property type="entry name" value="SENSOR PROTEIN KDPD"/>
    <property type="match status" value="1"/>
</dbReference>
<keyword evidence="10 13" id="KW-1133">Transmembrane helix</keyword>
<dbReference type="Gene3D" id="3.40.50.300">
    <property type="entry name" value="P-loop containing nucleotide triphosphate hydrolases"/>
    <property type="match status" value="1"/>
</dbReference>
<evidence type="ECO:0000256" key="12">
    <source>
        <dbReference type="ARBA" id="ARBA00023136"/>
    </source>
</evidence>
<keyword evidence="12 13" id="KW-0472">Membrane</keyword>
<keyword evidence="9" id="KW-0067">ATP-binding</keyword>
<dbReference type="PROSITE" id="PS50109">
    <property type="entry name" value="HIS_KIN"/>
    <property type="match status" value="1"/>
</dbReference>
<dbReference type="Gene3D" id="1.20.120.620">
    <property type="entry name" value="Backbone structure of the membrane domain of e. Coli histidine kinase receptor kdpd"/>
    <property type="match status" value="1"/>
</dbReference>
<keyword evidence="6 13" id="KW-0812">Transmembrane</keyword>
<evidence type="ECO:0000256" key="1">
    <source>
        <dbReference type="ARBA" id="ARBA00000085"/>
    </source>
</evidence>
<dbReference type="InterPro" id="IPR036890">
    <property type="entry name" value="HATPase_C_sf"/>
</dbReference>
<dbReference type="InterPro" id="IPR025201">
    <property type="entry name" value="KdpD_TM"/>
</dbReference>
<keyword evidence="5 15" id="KW-0808">Transferase</keyword>
<evidence type="ECO:0000256" key="10">
    <source>
        <dbReference type="ARBA" id="ARBA00022989"/>
    </source>
</evidence>
<comment type="catalytic activity">
    <reaction evidence="1">
        <text>ATP + protein L-histidine = ADP + protein N-phospho-L-histidine.</text>
        <dbReference type="EC" id="2.7.13.3"/>
    </reaction>
</comment>
<evidence type="ECO:0000256" key="11">
    <source>
        <dbReference type="ARBA" id="ARBA00023012"/>
    </source>
</evidence>
<evidence type="ECO:0000256" key="5">
    <source>
        <dbReference type="ARBA" id="ARBA00022679"/>
    </source>
</evidence>
<evidence type="ECO:0000313" key="16">
    <source>
        <dbReference type="Proteomes" id="UP000196005"/>
    </source>
</evidence>